<dbReference type="GO" id="GO:0051500">
    <property type="term" value="F:D-tyrosyl-tRNA(Tyr) deacylase activity"/>
    <property type="evidence" value="ECO:0007669"/>
    <property type="project" value="TreeGrafter"/>
</dbReference>
<dbReference type="AlphaFoldDB" id="A0A0N5BEY6"/>
<evidence type="ECO:0000256" key="2">
    <source>
        <dbReference type="ARBA" id="ARBA00013056"/>
    </source>
</evidence>
<dbReference type="Proteomes" id="UP000046392">
    <property type="component" value="Unplaced"/>
</dbReference>
<protein>
    <recommendedName>
        <fullName evidence="2 5">D-aminoacyl-tRNA deacylase</fullName>
        <ecNumber evidence="2 5">3.1.1.96</ecNumber>
    </recommendedName>
</protein>
<dbReference type="STRING" id="174720.A0A0N5BEY6"/>
<evidence type="ECO:0000313" key="6">
    <source>
        <dbReference type="Proteomes" id="UP000046392"/>
    </source>
</evidence>
<organism evidence="6 7">
    <name type="scientific">Strongyloides papillosus</name>
    <name type="common">Intestinal threadworm</name>
    <dbReference type="NCBI Taxonomy" id="174720"/>
    <lineage>
        <taxon>Eukaryota</taxon>
        <taxon>Metazoa</taxon>
        <taxon>Ecdysozoa</taxon>
        <taxon>Nematoda</taxon>
        <taxon>Chromadorea</taxon>
        <taxon>Rhabditida</taxon>
        <taxon>Tylenchina</taxon>
        <taxon>Panagrolaimomorpha</taxon>
        <taxon>Strongyloidoidea</taxon>
        <taxon>Strongyloididae</taxon>
        <taxon>Strongyloides</taxon>
    </lineage>
</organism>
<reference evidence="7" key="1">
    <citation type="submission" date="2017-02" db="UniProtKB">
        <authorList>
            <consortium name="WormBaseParasite"/>
        </authorList>
    </citation>
    <scope>IDENTIFICATION</scope>
</reference>
<dbReference type="GO" id="GO:0000049">
    <property type="term" value="F:tRNA binding"/>
    <property type="evidence" value="ECO:0007669"/>
    <property type="project" value="UniProtKB-KW"/>
</dbReference>
<dbReference type="Gene3D" id="3.50.80.10">
    <property type="entry name" value="D-tyrosyl-tRNA(Tyr) deacylase"/>
    <property type="match status" value="1"/>
</dbReference>
<dbReference type="NCBIfam" id="TIGR00256">
    <property type="entry name" value="D-aminoacyl-tRNA deacylase"/>
    <property type="match status" value="1"/>
</dbReference>
<keyword evidence="5" id="KW-0963">Cytoplasm</keyword>
<keyword evidence="5" id="KW-0378">Hydrolase</keyword>
<comment type="catalytic activity">
    <reaction evidence="3">
        <text>glycyl-tRNA(Ala) + H2O = tRNA(Ala) + glycine + H(+)</text>
        <dbReference type="Rhea" id="RHEA:53744"/>
        <dbReference type="Rhea" id="RHEA-COMP:9657"/>
        <dbReference type="Rhea" id="RHEA-COMP:13640"/>
        <dbReference type="ChEBI" id="CHEBI:15377"/>
        <dbReference type="ChEBI" id="CHEBI:15378"/>
        <dbReference type="ChEBI" id="CHEBI:57305"/>
        <dbReference type="ChEBI" id="CHEBI:78442"/>
        <dbReference type="ChEBI" id="CHEBI:78522"/>
        <dbReference type="EC" id="3.1.1.96"/>
    </reaction>
</comment>
<comment type="catalytic activity">
    <reaction evidence="4">
        <text>a D-aminoacyl-tRNA + H2O = a tRNA + a D-alpha-amino acid + H(+)</text>
        <dbReference type="Rhea" id="RHEA:13953"/>
        <dbReference type="Rhea" id="RHEA-COMP:10123"/>
        <dbReference type="Rhea" id="RHEA-COMP:10124"/>
        <dbReference type="ChEBI" id="CHEBI:15377"/>
        <dbReference type="ChEBI" id="CHEBI:15378"/>
        <dbReference type="ChEBI" id="CHEBI:59871"/>
        <dbReference type="ChEBI" id="CHEBI:78442"/>
        <dbReference type="ChEBI" id="CHEBI:79333"/>
        <dbReference type="EC" id="3.1.1.96"/>
    </reaction>
</comment>
<dbReference type="SUPFAM" id="SSF69500">
    <property type="entry name" value="DTD-like"/>
    <property type="match status" value="1"/>
</dbReference>
<evidence type="ECO:0000256" key="5">
    <source>
        <dbReference type="RuleBase" id="RU003470"/>
    </source>
</evidence>
<keyword evidence="6" id="KW-1185">Reference proteome</keyword>
<comment type="subcellular location">
    <subcellularLocation>
        <location evidence="5">Cytoplasm</location>
    </subcellularLocation>
</comment>
<evidence type="ECO:0000256" key="4">
    <source>
        <dbReference type="ARBA" id="ARBA00048018"/>
    </source>
</evidence>
<dbReference type="PANTHER" id="PTHR10472">
    <property type="entry name" value="D-TYROSYL-TRNA TYR DEACYLASE"/>
    <property type="match status" value="1"/>
</dbReference>
<dbReference type="EC" id="3.1.1.96" evidence="2 5"/>
<accession>A0A0N5BEY6</accession>
<dbReference type="GO" id="GO:0106026">
    <property type="term" value="F:Gly-tRNA(Ala) deacylase activity"/>
    <property type="evidence" value="ECO:0007669"/>
    <property type="project" value="RHEA"/>
</dbReference>
<proteinExistence type="inferred from homology"/>
<keyword evidence="5" id="KW-0694">RNA-binding</keyword>
<dbReference type="WBParaSite" id="SPAL_0000455600.1">
    <property type="protein sequence ID" value="SPAL_0000455600.1"/>
    <property type="gene ID" value="SPAL_0000455600"/>
</dbReference>
<evidence type="ECO:0000256" key="3">
    <source>
        <dbReference type="ARBA" id="ARBA00047676"/>
    </source>
</evidence>
<dbReference type="GO" id="GO:0005737">
    <property type="term" value="C:cytoplasm"/>
    <property type="evidence" value="ECO:0007669"/>
    <property type="project" value="UniProtKB-SubCell"/>
</dbReference>
<evidence type="ECO:0000256" key="1">
    <source>
        <dbReference type="ARBA" id="ARBA00009673"/>
    </source>
</evidence>
<dbReference type="InterPro" id="IPR023509">
    <property type="entry name" value="DTD-like_sf"/>
</dbReference>
<evidence type="ECO:0000313" key="7">
    <source>
        <dbReference type="WBParaSite" id="SPAL_0000455600.1"/>
    </source>
</evidence>
<dbReference type="PANTHER" id="PTHR10472:SF5">
    <property type="entry name" value="D-AMINOACYL-TRNA DEACYLASE 1"/>
    <property type="match status" value="1"/>
</dbReference>
<dbReference type="Pfam" id="PF02580">
    <property type="entry name" value="Tyr_Deacylase"/>
    <property type="match status" value="1"/>
</dbReference>
<name>A0A0N5BEY6_STREA</name>
<keyword evidence="5" id="KW-0820">tRNA-binding</keyword>
<comment type="similarity">
    <text evidence="1 5">Belongs to the DTD family.</text>
</comment>
<dbReference type="FunFam" id="3.50.80.10:FF:000001">
    <property type="entry name" value="D-aminoacyl-tRNA deacylase"/>
    <property type="match status" value="1"/>
</dbReference>
<dbReference type="InterPro" id="IPR003732">
    <property type="entry name" value="Daa-tRNA_deacyls_DTD"/>
</dbReference>
<sequence>MYKCVKTYILKQEMRAIIQRVTEASVTVDKELISKIGKGICVFIGIEKEDTPDDAKYIKNKILNLRLWTNPETKKPWDKSVKDMNLDVLCVSQFTLHAVVKGNKLDFHNAMGTSDAQAMYAGILEDLKKEYNPSKIMDGLFSAYMDVQLVNDGPVTITIDSKKR</sequence>